<dbReference type="KEGG" id="qsa:O6P43_004204"/>
<dbReference type="AlphaFoldDB" id="A0AAD7Q3F3"/>
<sequence length="197" mass="22611">MSYSSSSTYGHEWTYDVFMSFRGEDTRKKLTSHLLERFAENGINVFRDDVQVGMGQEISQALVTAIEESRLFIVVFSKNYAQSTWCLDELVKILDCKKRKNRLILPVFYEVQPTEVRRQQSGSFKEAMAVHQSTSNKNKVETWKLGLQEITSFAGIDYRMKLPLSNQSSTPLKTAWKSPRLISPVLIRGRSGRSRTS</sequence>
<dbReference type="InterPro" id="IPR000157">
    <property type="entry name" value="TIR_dom"/>
</dbReference>
<dbReference type="EMBL" id="JARAOO010000003">
    <property type="protein sequence ID" value="KAJ7974074.1"/>
    <property type="molecule type" value="Genomic_DNA"/>
</dbReference>
<evidence type="ECO:0000256" key="4">
    <source>
        <dbReference type="ARBA" id="ARBA00047304"/>
    </source>
</evidence>
<dbReference type="Gene3D" id="3.40.50.10140">
    <property type="entry name" value="Toll/interleukin-1 receptor homology (TIR) domain"/>
    <property type="match status" value="1"/>
</dbReference>
<gene>
    <name evidence="6" type="ORF">O6P43_004204</name>
</gene>
<comment type="caution">
    <text evidence="6">The sequence shown here is derived from an EMBL/GenBank/DDBJ whole genome shotgun (WGS) entry which is preliminary data.</text>
</comment>
<dbReference type="GO" id="GO:0007165">
    <property type="term" value="P:signal transduction"/>
    <property type="evidence" value="ECO:0007669"/>
    <property type="project" value="InterPro"/>
</dbReference>
<evidence type="ECO:0000259" key="5">
    <source>
        <dbReference type="PROSITE" id="PS50104"/>
    </source>
</evidence>
<evidence type="ECO:0000313" key="6">
    <source>
        <dbReference type="EMBL" id="KAJ7974074.1"/>
    </source>
</evidence>
<dbReference type="InterPro" id="IPR035897">
    <property type="entry name" value="Toll_tir_struct_dom_sf"/>
</dbReference>
<keyword evidence="7" id="KW-1185">Reference proteome</keyword>
<dbReference type="SMART" id="SM00255">
    <property type="entry name" value="TIR"/>
    <property type="match status" value="1"/>
</dbReference>
<evidence type="ECO:0000256" key="3">
    <source>
        <dbReference type="ARBA" id="ARBA00023027"/>
    </source>
</evidence>
<dbReference type="Pfam" id="PF01582">
    <property type="entry name" value="TIR"/>
    <property type="match status" value="1"/>
</dbReference>
<accession>A0AAD7Q3F3</accession>
<reference evidence="6" key="1">
    <citation type="journal article" date="2023" name="Science">
        <title>Elucidation of the pathway for biosynthesis of saponin adjuvants from the soapbark tree.</title>
        <authorList>
            <person name="Reed J."/>
            <person name="Orme A."/>
            <person name="El-Demerdash A."/>
            <person name="Owen C."/>
            <person name="Martin L.B.B."/>
            <person name="Misra R.C."/>
            <person name="Kikuchi S."/>
            <person name="Rejzek M."/>
            <person name="Martin A.C."/>
            <person name="Harkess A."/>
            <person name="Leebens-Mack J."/>
            <person name="Louveau T."/>
            <person name="Stephenson M.J."/>
            <person name="Osbourn A."/>
        </authorList>
    </citation>
    <scope>NUCLEOTIDE SEQUENCE</scope>
    <source>
        <strain evidence="6">S10</strain>
    </source>
</reference>
<keyword evidence="3" id="KW-0520">NAD</keyword>
<dbReference type="PANTHER" id="PTHR32009">
    <property type="entry name" value="TMV RESISTANCE PROTEIN N-LIKE"/>
    <property type="match status" value="1"/>
</dbReference>
<dbReference type="SUPFAM" id="SSF52200">
    <property type="entry name" value="Toll/Interleukin receptor TIR domain"/>
    <property type="match status" value="1"/>
</dbReference>
<dbReference type="PANTHER" id="PTHR32009:SF39">
    <property type="entry name" value="TIR DOMAIN-CONTAINING PROTEIN"/>
    <property type="match status" value="1"/>
</dbReference>
<keyword evidence="2" id="KW-0378">Hydrolase</keyword>
<dbReference type="Proteomes" id="UP001163823">
    <property type="component" value="Chromosome 3"/>
</dbReference>
<dbReference type="FunFam" id="3.40.50.10140:FF:000007">
    <property type="entry name" value="Disease resistance protein (TIR-NBS-LRR class)"/>
    <property type="match status" value="1"/>
</dbReference>
<dbReference type="PROSITE" id="PS50104">
    <property type="entry name" value="TIR"/>
    <property type="match status" value="1"/>
</dbReference>
<name>A0AAD7Q3F3_QUISA</name>
<evidence type="ECO:0000256" key="1">
    <source>
        <dbReference type="ARBA" id="ARBA00011982"/>
    </source>
</evidence>
<evidence type="ECO:0000313" key="7">
    <source>
        <dbReference type="Proteomes" id="UP001163823"/>
    </source>
</evidence>
<feature type="domain" description="TIR" evidence="5">
    <location>
        <begin position="13"/>
        <end position="183"/>
    </location>
</feature>
<evidence type="ECO:0000256" key="2">
    <source>
        <dbReference type="ARBA" id="ARBA00022801"/>
    </source>
</evidence>
<dbReference type="GO" id="GO:0061809">
    <property type="term" value="F:NAD+ nucleosidase activity, cyclic ADP-ribose generating"/>
    <property type="evidence" value="ECO:0007669"/>
    <property type="project" value="UniProtKB-EC"/>
</dbReference>
<dbReference type="EC" id="3.2.2.6" evidence="1"/>
<proteinExistence type="predicted"/>
<comment type="catalytic activity">
    <reaction evidence="4">
        <text>NAD(+) + H2O = ADP-D-ribose + nicotinamide + H(+)</text>
        <dbReference type="Rhea" id="RHEA:16301"/>
        <dbReference type="ChEBI" id="CHEBI:15377"/>
        <dbReference type="ChEBI" id="CHEBI:15378"/>
        <dbReference type="ChEBI" id="CHEBI:17154"/>
        <dbReference type="ChEBI" id="CHEBI:57540"/>
        <dbReference type="ChEBI" id="CHEBI:57967"/>
        <dbReference type="EC" id="3.2.2.6"/>
    </reaction>
    <physiologicalReaction direction="left-to-right" evidence="4">
        <dbReference type="Rhea" id="RHEA:16302"/>
    </physiologicalReaction>
</comment>
<protein>
    <recommendedName>
        <fullName evidence="1">ADP-ribosyl cyclase/cyclic ADP-ribose hydrolase</fullName>
        <ecNumber evidence="1">3.2.2.6</ecNumber>
    </recommendedName>
</protein>
<organism evidence="6 7">
    <name type="scientific">Quillaja saponaria</name>
    <name type="common">Soap bark tree</name>
    <dbReference type="NCBI Taxonomy" id="32244"/>
    <lineage>
        <taxon>Eukaryota</taxon>
        <taxon>Viridiplantae</taxon>
        <taxon>Streptophyta</taxon>
        <taxon>Embryophyta</taxon>
        <taxon>Tracheophyta</taxon>
        <taxon>Spermatophyta</taxon>
        <taxon>Magnoliopsida</taxon>
        <taxon>eudicotyledons</taxon>
        <taxon>Gunneridae</taxon>
        <taxon>Pentapetalae</taxon>
        <taxon>rosids</taxon>
        <taxon>fabids</taxon>
        <taxon>Fabales</taxon>
        <taxon>Quillajaceae</taxon>
        <taxon>Quillaja</taxon>
    </lineage>
</organism>